<proteinExistence type="predicted"/>
<organism evidence="1 2">
    <name type="scientific">Smallanthus sonchifolius</name>
    <dbReference type="NCBI Taxonomy" id="185202"/>
    <lineage>
        <taxon>Eukaryota</taxon>
        <taxon>Viridiplantae</taxon>
        <taxon>Streptophyta</taxon>
        <taxon>Embryophyta</taxon>
        <taxon>Tracheophyta</taxon>
        <taxon>Spermatophyta</taxon>
        <taxon>Magnoliopsida</taxon>
        <taxon>eudicotyledons</taxon>
        <taxon>Gunneridae</taxon>
        <taxon>Pentapetalae</taxon>
        <taxon>asterids</taxon>
        <taxon>campanulids</taxon>
        <taxon>Asterales</taxon>
        <taxon>Asteraceae</taxon>
        <taxon>Asteroideae</taxon>
        <taxon>Heliantheae alliance</taxon>
        <taxon>Millerieae</taxon>
        <taxon>Smallanthus</taxon>
    </lineage>
</organism>
<gene>
    <name evidence="1" type="ORF">L1987_65357</name>
</gene>
<protein>
    <submittedName>
        <fullName evidence="1">Uncharacterized protein</fullName>
    </submittedName>
</protein>
<dbReference type="Proteomes" id="UP001056120">
    <property type="component" value="Linkage Group LG22"/>
</dbReference>
<reference evidence="1 2" key="2">
    <citation type="journal article" date="2022" name="Mol. Ecol. Resour.">
        <title>The genomes of chicory, endive, great burdock and yacon provide insights into Asteraceae paleo-polyploidization history and plant inulin production.</title>
        <authorList>
            <person name="Fan W."/>
            <person name="Wang S."/>
            <person name="Wang H."/>
            <person name="Wang A."/>
            <person name="Jiang F."/>
            <person name="Liu H."/>
            <person name="Zhao H."/>
            <person name="Xu D."/>
            <person name="Zhang Y."/>
        </authorList>
    </citation>
    <scope>NUCLEOTIDE SEQUENCE [LARGE SCALE GENOMIC DNA]</scope>
    <source>
        <strain evidence="2">cv. Yunnan</strain>
        <tissue evidence="1">Leaves</tissue>
    </source>
</reference>
<sequence>MIRRINEIMLSLLVHASLPPTFWVEALHTSAYLHNILPSKLLHNRTPTTALYLRNPSYEHLRVFGCACYPNQSATRPHKLATRSTRCIFLGYPANYRGYRCLDPTTGKVIFSRHVIFDESLFPYSQPSTTHDYSFLDPDPSPTIFTEPSSYTFPPSPSHSTTDPPTPSTPPSSPLPSTTNTNQNSPTTAPEPLLTYQRRPKTPAHTTPTTTAPPNQPINPADTAIPAIQHAPSHPVQPAPNDPPPTSHPMTTRSKAGISKARGPLAFHTTTTPISPLPKSHILALSDPNWQSAMTDEYKALMENNTWELVPRPADAHVIRCMWLFRHKYHVNGTLQRYKARLVVNGKSQQVGIDCFETFSPVVKPTTIRTVLSLATSRNWPIHQLDVKNAFLHGNLDETVYMFQPPSFVAKQFPTHVCRLKKSLYGLKQAPRAWYQRFATFILRCGFRATVSDSSLFVYKKGSHMAYLLLYVDDIILTASDDRLLQGIISSLSSEFAMTDLGHLHHFLGIQVIQRKDGLFLSQQTYAADILSRANMENCKPCSTPVDTDSKLSATAGAPLLDGTLYRSLAGALQYLTFTRPDIAYAVQQVCLFMHALREPHFQFMKRILRYLKGTLDHGLLLTPSKSLQLTAYSDADWGGCPDSRRSTSGYCVFLGDNLVSWSSKRQPTISRSSAEAEYRGVANTAAETNWLRNLLLELHVPVRNATIIFCDNMSAVYLSGNRVQHQRTKHIEIDIHFVREKVRIGALRVLHIPADFQYADIFTKGLSRQLFNRFKSSLCLRSSVAERKMELNQALMRIEQGGSADGILQVRADRIQSDLEGLLKALAERCQKHGINVKSTAVIELPQGWQPGVPEISAVWDEDWDKFEDEGFLFDVANAKSTPQAENLSPMGKFPEDSYSNADTKSERPFETESTYAHSEDESAKSPAESPPTQKIFESPTKEDSFSHFEKNFDADTERSFDDQGWGTFDNNDDVDSVWGFNNDTTKDANHEKHGESYFFDSNSFTASPRRSDSPGANSFFQKKSPFGFDDSVPGSPASRATTSPRYSVGGAENSFFDDFSRSNYYVGKGRPQAVNVREKEREGDRSRHGGLDGARPSPPLEML</sequence>
<accession>A0ACB9BU42</accession>
<reference evidence="2" key="1">
    <citation type="journal article" date="2022" name="Mol. Ecol. Resour.">
        <title>The genomes of chicory, endive, great burdock and yacon provide insights into Asteraceae palaeo-polyploidization history and plant inulin production.</title>
        <authorList>
            <person name="Fan W."/>
            <person name="Wang S."/>
            <person name="Wang H."/>
            <person name="Wang A."/>
            <person name="Jiang F."/>
            <person name="Liu H."/>
            <person name="Zhao H."/>
            <person name="Xu D."/>
            <person name="Zhang Y."/>
        </authorList>
    </citation>
    <scope>NUCLEOTIDE SEQUENCE [LARGE SCALE GENOMIC DNA]</scope>
    <source>
        <strain evidence="2">cv. Yunnan</strain>
    </source>
</reference>
<keyword evidence="2" id="KW-1185">Reference proteome</keyword>
<comment type="caution">
    <text evidence="1">The sequence shown here is derived from an EMBL/GenBank/DDBJ whole genome shotgun (WGS) entry which is preliminary data.</text>
</comment>
<evidence type="ECO:0000313" key="1">
    <source>
        <dbReference type="EMBL" id="KAI3725567.1"/>
    </source>
</evidence>
<evidence type="ECO:0000313" key="2">
    <source>
        <dbReference type="Proteomes" id="UP001056120"/>
    </source>
</evidence>
<name>A0ACB9BU42_9ASTR</name>
<dbReference type="EMBL" id="CM042039">
    <property type="protein sequence ID" value="KAI3725567.1"/>
    <property type="molecule type" value="Genomic_DNA"/>
</dbReference>